<dbReference type="InterPro" id="IPR011944">
    <property type="entry name" value="Steroid_delta5-4_isomerase"/>
</dbReference>
<keyword evidence="4" id="KW-1185">Reference proteome</keyword>
<feature type="domain" description="DUF4440" evidence="2">
    <location>
        <begin position="30"/>
        <end position="137"/>
    </location>
</feature>
<sequence>MPWKGPRSICVGMDTGFEDAEAVADAFVMRLVAAWHARDGQALADLFAPDADFVNVVGIWWEDRGAIARAHQYALDSFFADTRLAPGRRKLRPLGPHHLLLHQRVRLSGQRAPDGSEAGARSTIFSFVLERRGADWLAVSAQNTDVVPGAETHVSDGSGLTAQDYRRSR</sequence>
<comment type="caution">
    <text evidence="3">The sequence shown here is derived from an EMBL/GenBank/DDBJ whole genome shotgun (WGS) entry which is preliminary data.</text>
</comment>
<dbReference type="Proteomes" id="UP001499910">
    <property type="component" value="Unassembled WGS sequence"/>
</dbReference>
<evidence type="ECO:0000313" key="3">
    <source>
        <dbReference type="EMBL" id="GAA5067287.1"/>
    </source>
</evidence>
<evidence type="ECO:0000259" key="2">
    <source>
        <dbReference type="Pfam" id="PF14534"/>
    </source>
</evidence>
<gene>
    <name evidence="3" type="ORF">GCM10023209_06780</name>
</gene>
<dbReference type="Gene3D" id="3.10.450.50">
    <property type="match status" value="1"/>
</dbReference>
<dbReference type="SUPFAM" id="SSF54427">
    <property type="entry name" value="NTF2-like"/>
    <property type="match status" value="1"/>
</dbReference>
<proteinExistence type="predicted"/>
<protein>
    <submittedName>
        <fullName evidence="3">SgcJ/EcaC family oxidoreductase</fullName>
    </submittedName>
</protein>
<dbReference type="InterPro" id="IPR032710">
    <property type="entry name" value="NTF2-like_dom_sf"/>
</dbReference>
<evidence type="ECO:0000313" key="4">
    <source>
        <dbReference type="Proteomes" id="UP001499910"/>
    </source>
</evidence>
<dbReference type="EMBL" id="BAABHW010000001">
    <property type="protein sequence ID" value="GAA5067287.1"/>
    <property type="molecule type" value="Genomic_DNA"/>
</dbReference>
<dbReference type="NCBIfam" id="TIGR02246">
    <property type="entry name" value="SgcJ/EcaC family oxidoreductase"/>
    <property type="match status" value="1"/>
</dbReference>
<evidence type="ECO:0000256" key="1">
    <source>
        <dbReference type="SAM" id="MobiDB-lite"/>
    </source>
</evidence>
<reference evidence="4" key="1">
    <citation type="journal article" date="2019" name="Int. J. Syst. Evol. Microbiol.">
        <title>The Global Catalogue of Microorganisms (GCM) 10K type strain sequencing project: providing services to taxonomists for standard genome sequencing and annotation.</title>
        <authorList>
            <consortium name="The Broad Institute Genomics Platform"/>
            <consortium name="The Broad Institute Genome Sequencing Center for Infectious Disease"/>
            <person name="Wu L."/>
            <person name="Ma J."/>
        </authorList>
    </citation>
    <scope>NUCLEOTIDE SEQUENCE [LARGE SCALE GENOMIC DNA]</scope>
    <source>
        <strain evidence="4">JCM 18015</strain>
    </source>
</reference>
<accession>A0ABP9KZ55</accession>
<organism evidence="3 4">
    <name type="scientific">[Roseibacterium] beibuensis</name>
    <dbReference type="NCBI Taxonomy" id="1193142"/>
    <lineage>
        <taxon>Bacteria</taxon>
        <taxon>Pseudomonadati</taxon>
        <taxon>Pseudomonadota</taxon>
        <taxon>Alphaproteobacteria</taxon>
        <taxon>Rhodobacterales</taxon>
        <taxon>Roseobacteraceae</taxon>
        <taxon>Roseicyclus</taxon>
    </lineage>
</organism>
<dbReference type="Pfam" id="PF14534">
    <property type="entry name" value="DUF4440"/>
    <property type="match status" value="1"/>
</dbReference>
<feature type="region of interest" description="Disordered" evidence="1">
    <location>
        <begin position="149"/>
        <end position="169"/>
    </location>
</feature>
<dbReference type="InterPro" id="IPR027843">
    <property type="entry name" value="DUF4440"/>
</dbReference>
<name>A0ABP9KZ55_9RHOB</name>